<accession>A0ACC1YL33</accession>
<dbReference type="Proteomes" id="UP001164539">
    <property type="component" value="Chromosome 2"/>
</dbReference>
<organism evidence="1 2">
    <name type="scientific">Melia azedarach</name>
    <name type="common">Chinaberry tree</name>
    <dbReference type="NCBI Taxonomy" id="155640"/>
    <lineage>
        <taxon>Eukaryota</taxon>
        <taxon>Viridiplantae</taxon>
        <taxon>Streptophyta</taxon>
        <taxon>Embryophyta</taxon>
        <taxon>Tracheophyta</taxon>
        <taxon>Spermatophyta</taxon>
        <taxon>Magnoliopsida</taxon>
        <taxon>eudicotyledons</taxon>
        <taxon>Gunneridae</taxon>
        <taxon>Pentapetalae</taxon>
        <taxon>rosids</taxon>
        <taxon>malvids</taxon>
        <taxon>Sapindales</taxon>
        <taxon>Meliaceae</taxon>
        <taxon>Melia</taxon>
    </lineage>
</organism>
<proteinExistence type="predicted"/>
<gene>
    <name evidence="1" type="ORF">OWV82_003510</name>
</gene>
<reference evidence="1 2" key="1">
    <citation type="journal article" date="2023" name="Science">
        <title>Complex scaffold remodeling in plant triterpene biosynthesis.</title>
        <authorList>
            <person name="De La Pena R."/>
            <person name="Hodgson H."/>
            <person name="Liu J.C."/>
            <person name="Stephenson M.J."/>
            <person name="Martin A.C."/>
            <person name="Owen C."/>
            <person name="Harkess A."/>
            <person name="Leebens-Mack J."/>
            <person name="Jimenez L.E."/>
            <person name="Osbourn A."/>
            <person name="Sattely E.S."/>
        </authorList>
    </citation>
    <scope>NUCLEOTIDE SEQUENCE [LARGE SCALE GENOMIC DNA]</scope>
    <source>
        <strain evidence="2">cv. JPN11</strain>
        <tissue evidence="1">Leaf</tissue>
    </source>
</reference>
<keyword evidence="2" id="KW-1185">Reference proteome</keyword>
<comment type="caution">
    <text evidence="1">The sequence shown here is derived from an EMBL/GenBank/DDBJ whole genome shotgun (WGS) entry which is preliminary data.</text>
</comment>
<name>A0ACC1YL33_MELAZ</name>
<sequence>MSVFSSSLQFPTLLIPSRNRHQFLQSPLPPPQLHQLKPLQRQLQCQSSPTRIVKCFSQRQSTTEQEFEFERLFSNLNRATLKREPGSLSSAIFLVAGTTVGAGILAIPAVTQESGFLASSIAVILCWVYMVVTGLLIAEINVNTMCELGSGGVSLVSMARRTLGTVGVQIACWSYIFIHYALLVAYVARSSDILTSFLGIPLWESATLFSLILGGLCYFGSQRFIGAVNGALVLGIIISFTALVVVASGDLQWDALLKANFEAVPMSIPIIALSFVYQNVVPVLCTNLEGNLSKVRTAIVLGTSIPLALFLVWNAVILGSISGLETGIDPLQQLQASNGVVGPIIEVFSVLAIATSCIGFILGLSDFLADLLKLPAGQNSPQPYLLTLIPPLILSLLDPEIFFKALDFAGTYGVLVLFGVLPAAMSWSDRYSVSSPSMKIPELVPGGKLTLSIIMGGAGYVILSEILENVGRS</sequence>
<protein>
    <submittedName>
        <fullName evidence="1">Tyrosine-specific transport protein-like</fullName>
    </submittedName>
</protein>
<evidence type="ECO:0000313" key="1">
    <source>
        <dbReference type="EMBL" id="KAJ4724525.1"/>
    </source>
</evidence>
<evidence type="ECO:0000313" key="2">
    <source>
        <dbReference type="Proteomes" id="UP001164539"/>
    </source>
</evidence>
<dbReference type="EMBL" id="CM051395">
    <property type="protein sequence ID" value="KAJ4724525.1"/>
    <property type="molecule type" value="Genomic_DNA"/>
</dbReference>